<proteinExistence type="predicted"/>
<feature type="coiled-coil region" evidence="1">
    <location>
        <begin position="136"/>
        <end position="163"/>
    </location>
</feature>
<evidence type="ECO:0008006" key="4">
    <source>
        <dbReference type="Google" id="ProtNLM"/>
    </source>
</evidence>
<name>A0ABT4MIQ3_9NOCA</name>
<keyword evidence="3" id="KW-1185">Reference proteome</keyword>
<accession>A0ABT4MIQ3</accession>
<dbReference type="EMBL" id="JAPWIJ010000009">
    <property type="protein sequence ID" value="MCZ4520874.1"/>
    <property type="molecule type" value="Genomic_DNA"/>
</dbReference>
<keyword evidence="1" id="KW-0175">Coiled coil</keyword>
<reference evidence="2" key="1">
    <citation type="submission" date="2022-12" db="EMBL/GenBank/DDBJ databases">
        <authorList>
            <person name="Krivoruchko A.V."/>
            <person name="Elkin A."/>
        </authorList>
    </citation>
    <scope>NUCLEOTIDE SEQUENCE</scope>
    <source>
        <strain evidence="2">IEGM 1391</strain>
    </source>
</reference>
<dbReference type="Gene3D" id="1.10.287.1060">
    <property type="entry name" value="ESAT-6-like"/>
    <property type="match status" value="1"/>
</dbReference>
<evidence type="ECO:0000256" key="1">
    <source>
        <dbReference type="SAM" id="Coils"/>
    </source>
</evidence>
<gene>
    <name evidence="2" type="ORF">O4220_20370</name>
</gene>
<evidence type="ECO:0000313" key="2">
    <source>
        <dbReference type="EMBL" id="MCZ4520874.1"/>
    </source>
</evidence>
<evidence type="ECO:0000313" key="3">
    <source>
        <dbReference type="Proteomes" id="UP001081071"/>
    </source>
</evidence>
<protein>
    <recommendedName>
        <fullName evidence="4">WXG100 family type VII secretion target</fullName>
    </recommendedName>
</protein>
<comment type="caution">
    <text evidence="2">The sequence shown here is derived from an EMBL/GenBank/DDBJ whole genome shotgun (WGS) entry which is preliminary data.</text>
</comment>
<dbReference type="SUPFAM" id="SSF140453">
    <property type="entry name" value="EsxAB dimer-like"/>
    <property type="match status" value="1"/>
</dbReference>
<dbReference type="RefSeq" id="WP_269607294.1">
    <property type="nucleotide sequence ID" value="NZ_JAPWIJ010000009.1"/>
</dbReference>
<sequence>MTPTVPHVAGWEPESMRKTMIELAEIVERVNGQRTGVLEEQDVLAETWTGEAASAAAERVVTECTRMSSVCGEIDSLGRAFETAAGMVDAAKAHLQAQVSAATASGFAVQADGVVDPGGMIALIPDSLGDEKIRQADELRSAAAQLTRDIQSALNQAEKAALDAAEQLVGPTKLLTELALTSPTGQFVENPDGSFSWMPDWPTTVAASVIGAMTDATKRALELPGVGSVDDVAKNIGRGLGAFGAVAGTIPSIAHDIDEGVDPTEAILVNSASTAVGLAAASYVTYALTGLGGVAGSWFPGPGTVAGAAAGVALGTLVGGTVSHGVSKVFEWTLR</sequence>
<dbReference type="InterPro" id="IPR036689">
    <property type="entry name" value="ESAT-6-like_sf"/>
</dbReference>
<dbReference type="Proteomes" id="UP001081071">
    <property type="component" value="Unassembled WGS sequence"/>
</dbReference>
<organism evidence="2 3">
    <name type="scientific">Rhodococcus ruber</name>
    <dbReference type="NCBI Taxonomy" id="1830"/>
    <lineage>
        <taxon>Bacteria</taxon>
        <taxon>Bacillati</taxon>
        <taxon>Actinomycetota</taxon>
        <taxon>Actinomycetes</taxon>
        <taxon>Mycobacteriales</taxon>
        <taxon>Nocardiaceae</taxon>
        <taxon>Rhodococcus</taxon>
    </lineage>
</organism>